<sequence>MATDPLAPLLDLADVAPAVDRARERVDQALRHRALRRHGGQVAAEVSLRSAVASAGLEGYVHERETVRAGTVTDPVLQGALRVAGALPGLADLWPKAPRQVLARLHTLAARGTVPEDALGRPAPEYSASSEAAALGARLDGLAGLVAGGTSVSPVVLAAVVHGELLALRPFAGPSGVVARAAARLALLSTGFDPRGLVAVDLGHLEREPEYVGAAGAFTTGTPDGLRSWLRHYATAVELGAERLVEIGDEVLANPAPADPTPNGSTVDGSAADASPTNGSVADGSRPGGRGPVDPGPA</sequence>
<proteinExistence type="predicted"/>
<evidence type="ECO:0000313" key="4">
    <source>
        <dbReference type="Proteomes" id="UP000646749"/>
    </source>
</evidence>
<dbReference type="InterPro" id="IPR036597">
    <property type="entry name" value="Fido-like_dom_sf"/>
</dbReference>
<comment type="caution">
    <text evidence="3">The sequence shown here is derived from an EMBL/GenBank/DDBJ whole genome shotgun (WGS) entry which is preliminary data.</text>
</comment>
<feature type="domain" description="Fido" evidence="2">
    <location>
        <begin position="97"/>
        <end position="232"/>
    </location>
</feature>
<name>A0ABQ4E883_9ACTN</name>
<keyword evidence="4" id="KW-1185">Reference proteome</keyword>
<evidence type="ECO:0000313" key="3">
    <source>
        <dbReference type="EMBL" id="GIG90942.1"/>
    </source>
</evidence>
<gene>
    <name evidence="3" type="ORF">Pen02_58780</name>
</gene>
<evidence type="ECO:0000259" key="2">
    <source>
        <dbReference type="PROSITE" id="PS51459"/>
    </source>
</evidence>
<dbReference type="PROSITE" id="PS51459">
    <property type="entry name" value="FIDO"/>
    <property type="match status" value="1"/>
</dbReference>
<organism evidence="3 4">
    <name type="scientific">Plantactinospora endophytica</name>
    <dbReference type="NCBI Taxonomy" id="673535"/>
    <lineage>
        <taxon>Bacteria</taxon>
        <taxon>Bacillati</taxon>
        <taxon>Actinomycetota</taxon>
        <taxon>Actinomycetes</taxon>
        <taxon>Micromonosporales</taxon>
        <taxon>Micromonosporaceae</taxon>
        <taxon>Plantactinospora</taxon>
    </lineage>
</organism>
<dbReference type="Proteomes" id="UP000646749">
    <property type="component" value="Unassembled WGS sequence"/>
</dbReference>
<dbReference type="EMBL" id="BONW01000031">
    <property type="protein sequence ID" value="GIG90942.1"/>
    <property type="molecule type" value="Genomic_DNA"/>
</dbReference>
<protein>
    <recommendedName>
        <fullName evidence="2">Fido domain-containing protein</fullName>
    </recommendedName>
</protein>
<dbReference type="Gene3D" id="1.10.3290.10">
    <property type="entry name" value="Fido-like domain"/>
    <property type="match status" value="1"/>
</dbReference>
<reference evidence="3 4" key="1">
    <citation type="submission" date="2021-01" db="EMBL/GenBank/DDBJ databases">
        <title>Whole genome shotgun sequence of Plantactinospora endophytica NBRC 110450.</title>
        <authorList>
            <person name="Komaki H."/>
            <person name="Tamura T."/>
        </authorList>
    </citation>
    <scope>NUCLEOTIDE SEQUENCE [LARGE SCALE GENOMIC DNA]</scope>
    <source>
        <strain evidence="3 4">NBRC 110450</strain>
    </source>
</reference>
<feature type="region of interest" description="Disordered" evidence="1">
    <location>
        <begin position="253"/>
        <end position="298"/>
    </location>
</feature>
<evidence type="ECO:0000256" key="1">
    <source>
        <dbReference type="SAM" id="MobiDB-lite"/>
    </source>
</evidence>
<dbReference type="InterPro" id="IPR003812">
    <property type="entry name" value="Fido"/>
</dbReference>
<accession>A0ABQ4E883</accession>